<keyword evidence="1" id="KW-0812">Transmembrane</keyword>
<evidence type="ECO:0000313" key="5">
    <source>
        <dbReference type="WormBase" id="SRAE_2000346400"/>
    </source>
</evidence>
<evidence type="ECO:0000313" key="2">
    <source>
        <dbReference type="EMBL" id="CEF68809.1"/>
    </source>
</evidence>
<name>A0A090MZE8_STRRB</name>
<keyword evidence="1" id="KW-1133">Transmembrane helix</keyword>
<evidence type="ECO:0000313" key="3">
    <source>
        <dbReference type="Proteomes" id="UP000035682"/>
    </source>
</evidence>
<protein>
    <submittedName>
        <fullName evidence="2 4">Uncharacterized protein</fullName>
    </submittedName>
</protein>
<feature type="transmembrane region" description="Helical" evidence="1">
    <location>
        <begin position="101"/>
        <end position="124"/>
    </location>
</feature>
<sequence>MYRFQTAFLHPNGTLAKNHHQSSYKVALLHVLKMKNDEKTTNFLKQKESSNNNVYSLKMPEYVESFLAAGTSSGSSNTMIDQSQSVAIDEFQRNSGEIDMLIGFLVMNGACIVFFLLFGLCVIFNCMRQKPKIFSQDKIYKKTLAKTVAKAPDNKNVTVLPKDAVVIDVQSKKFKELVSKVMKTEEFEKMKNLKDEVKIDIDKSSPSKESTSIQTELLSKKQQPSGIFKSIGKNFSHSLKSTALISNDGKKVSINIENGETLALREKSESPHKEKIHFIDSTDTNNHILLADQKPSSLIRQNIFGPLTFDDLYYT</sequence>
<evidence type="ECO:0000256" key="1">
    <source>
        <dbReference type="SAM" id="Phobius"/>
    </source>
</evidence>
<dbReference type="CTD" id="36381179"/>
<reference evidence="4" key="2">
    <citation type="submission" date="2020-12" db="UniProtKB">
        <authorList>
            <consortium name="WormBaseParasite"/>
        </authorList>
    </citation>
    <scope>IDENTIFICATION</scope>
</reference>
<keyword evidence="1" id="KW-0472">Membrane</keyword>
<accession>A0A090MZE8</accession>
<dbReference type="AlphaFoldDB" id="A0A090MZE8"/>
<dbReference type="WormBase" id="SRAE_2000346400">
    <property type="protein sequence ID" value="SRP10881"/>
    <property type="gene ID" value="WBGene00263686"/>
</dbReference>
<proteinExistence type="predicted"/>
<dbReference type="GeneID" id="36381179"/>
<dbReference type="Proteomes" id="UP000035682">
    <property type="component" value="Unplaced"/>
</dbReference>
<organism evidence="2">
    <name type="scientific">Strongyloides ratti</name>
    <name type="common">Parasitic roundworm</name>
    <dbReference type="NCBI Taxonomy" id="34506"/>
    <lineage>
        <taxon>Eukaryota</taxon>
        <taxon>Metazoa</taxon>
        <taxon>Ecdysozoa</taxon>
        <taxon>Nematoda</taxon>
        <taxon>Chromadorea</taxon>
        <taxon>Rhabditida</taxon>
        <taxon>Tylenchina</taxon>
        <taxon>Panagrolaimomorpha</taxon>
        <taxon>Strongyloidoidea</taxon>
        <taxon>Strongyloididae</taxon>
        <taxon>Strongyloides</taxon>
    </lineage>
</organism>
<dbReference type="RefSeq" id="XP_024508009.1">
    <property type="nucleotide sequence ID" value="XM_024654659.1"/>
</dbReference>
<dbReference type="EMBL" id="LN609529">
    <property type="protein sequence ID" value="CEF68809.1"/>
    <property type="molecule type" value="Genomic_DNA"/>
</dbReference>
<keyword evidence="3" id="KW-1185">Reference proteome</keyword>
<reference evidence="2 3" key="1">
    <citation type="submission" date="2014-09" db="EMBL/GenBank/DDBJ databases">
        <authorList>
            <person name="Martin A.A."/>
        </authorList>
    </citation>
    <scope>NUCLEOTIDE SEQUENCE</scope>
    <source>
        <strain evidence="3">ED321</strain>
        <strain evidence="2">ED321 Heterogonic</strain>
    </source>
</reference>
<dbReference type="OrthoDB" id="5876932at2759"/>
<dbReference type="WBParaSite" id="SRAE_2000346400.1">
    <property type="protein sequence ID" value="SRAE_2000346400.1"/>
    <property type="gene ID" value="WBGene00263686"/>
</dbReference>
<gene>
    <name evidence="2 4 5" type="ORF">SRAE_2000346400</name>
</gene>
<evidence type="ECO:0000313" key="4">
    <source>
        <dbReference type="WBParaSite" id="SRAE_2000346400.1"/>
    </source>
</evidence>